<name>X0V5Q1_9ZZZZ</name>
<evidence type="ECO:0000259" key="1">
    <source>
        <dbReference type="PROSITE" id="PS51787"/>
    </source>
</evidence>
<dbReference type="InterPro" id="IPR046336">
    <property type="entry name" value="Lon_prtase_N_sf"/>
</dbReference>
<dbReference type="GO" id="GO:0004252">
    <property type="term" value="F:serine-type endopeptidase activity"/>
    <property type="evidence" value="ECO:0007669"/>
    <property type="project" value="InterPro"/>
</dbReference>
<dbReference type="Gene3D" id="1.20.58.1480">
    <property type="match status" value="1"/>
</dbReference>
<feature type="non-terminal residue" evidence="2">
    <location>
        <position position="267"/>
    </location>
</feature>
<dbReference type="InterPro" id="IPR015947">
    <property type="entry name" value="PUA-like_sf"/>
</dbReference>
<dbReference type="Gene3D" id="2.30.130.40">
    <property type="entry name" value="LON domain-like"/>
    <property type="match status" value="1"/>
</dbReference>
<sequence length="267" mass="30001">LRSPGDRADEDIPRILPLLPLKETVIFPATVTPVAVGKPRSLAAVEKAMAGERILGAVPVKPSVKGGGDEVYDIGTAVSIVKLLSMPDGTLRILVQGLEKIRIAKVLTRKPFFSAEVDVLKETYERSDRIEVLMRNVLDRVSRIVSTVTYLPDELQTATMNIENPILLVYLIATSFRLKFEDRQAILETPDVEEKLGRVLKVLDRELELLEIGGKIEDQVKTEMSKTQREYYLREQLKAIKKELGEGDEMELEANEILDKLDRLKLP</sequence>
<feature type="non-terminal residue" evidence="2">
    <location>
        <position position="1"/>
    </location>
</feature>
<dbReference type="EMBL" id="BARS01025759">
    <property type="protein sequence ID" value="GAG07833.1"/>
    <property type="molecule type" value="Genomic_DNA"/>
</dbReference>
<comment type="caution">
    <text evidence="2">The sequence shown here is derived from an EMBL/GenBank/DDBJ whole genome shotgun (WGS) entry which is preliminary data.</text>
</comment>
<organism evidence="2">
    <name type="scientific">marine sediment metagenome</name>
    <dbReference type="NCBI Taxonomy" id="412755"/>
    <lineage>
        <taxon>unclassified sequences</taxon>
        <taxon>metagenomes</taxon>
        <taxon>ecological metagenomes</taxon>
    </lineage>
</organism>
<dbReference type="AlphaFoldDB" id="X0V5Q1"/>
<proteinExistence type="predicted"/>
<dbReference type="GO" id="GO:0004176">
    <property type="term" value="F:ATP-dependent peptidase activity"/>
    <property type="evidence" value="ECO:0007669"/>
    <property type="project" value="InterPro"/>
</dbReference>
<dbReference type="PROSITE" id="PS51787">
    <property type="entry name" value="LON_N"/>
    <property type="match status" value="1"/>
</dbReference>
<protein>
    <recommendedName>
        <fullName evidence="1">Lon N-terminal domain-containing protein</fullName>
    </recommendedName>
</protein>
<dbReference type="SUPFAM" id="SSF88697">
    <property type="entry name" value="PUA domain-like"/>
    <property type="match status" value="1"/>
</dbReference>
<reference evidence="2" key="1">
    <citation type="journal article" date="2014" name="Front. Microbiol.">
        <title>High frequency of phylogenetically diverse reductive dehalogenase-homologous genes in deep subseafloor sedimentary metagenomes.</title>
        <authorList>
            <person name="Kawai M."/>
            <person name="Futagami T."/>
            <person name="Toyoda A."/>
            <person name="Takaki Y."/>
            <person name="Nishi S."/>
            <person name="Hori S."/>
            <person name="Arai W."/>
            <person name="Tsubouchi T."/>
            <person name="Morono Y."/>
            <person name="Uchiyama I."/>
            <person name="Ito T."/>
            <person name="Fujiyama A."/>
            <person name="Inagaki F."/>
            <person name="Takami H."/>
        </authorList>
    </citation>
    <scope>NUCLEOTIDE SEQUENCE</scope>
    <source>
        <strain evidence="2">Expedition CK06-06</strain>
    </source>
</reference>
<gene>
    <name evidence="2" type="ORF">S01H1_40662</name>
</gene>
<dbReference type="Pfam" id="PF02190">
    <property type="entry name" value="LON_substr_bdg"/>
    <property type="match status" value="1"/>
</dbReference>
<dbReference type="GO" id="GO:0030163">
    <property type="term" value="P:protein catabolic process"/>
    <property type="evidence" value="ECO:0007669"/>
    <property type="project" value="InterPro"/>
</dbReference>
<dbReference type="PANTHER" id="PTHR10046">
    <property type="entry name" value="ATP DEPENDENT LON PROTEASE FAMILY MEMBER"/>
    <property type="match status" value="1"/>
</dbReference>
<accession>X0V5Q1</accession>
<dbReference type="SMART" id="SM00464">
    <property type="entry name" value="LON"/>
    <property type="match status" value="1"/>
</dbReference>
<dbReference type="GO" id="GO:0005524">
    <property type="term" value="F:ATP binding"/>
    <property type="evidence" value="ECO:0007669"/>
    <property type="project" value="InterPro"/>
</dbReference>
<dbReference type="InterPro" id="IPR027065">
    <property type="entry name" value="Lon_Prtase"/>
</dbReference>
<dbReference type="InterPro" id="IPR003111">
    <property type="entry name" value="Lon_prtase_N"/>
</dbReference>
<feature type="domain" description="Lon N-terminal" evidence="1">
    <location>
        <begin position="16"/>
        <end position="207"/>
    </location>
</feature>
<evidence type="ECO:0000313" key="2">
    <source>
        <dbReference type="EMBL" id="GAG07833.1"/>
    </source>
</evidence>